<evidence type="ECO:0000313" key="5">
    <source>
        <dbReference type="EMBL" id="KAG0490885.1"/>
    </source>
</evidence>
<reference evidence="5 6" key="1">
    <citation type="journal article" date="2020" name="Nat. Food">
        <title>A phased Vanilla planifolia genome enables genetic improvement of flavour and production.</title>
        <authorList>
            <person name="Hasing T."/>
            <person name="Tang H."/>
            <person name="Brym M."/>
            <person name="Khazi F."/>
            <person name="Huang T."/>
            <person name="Chambers A.H."/>
        </authorList>
    </citation>
    <scope>NUCLEOTIDE SEQUENCE [LARGE SCALE GENOMIC DNA]</scope>
    <source>
        <tissue evidence="5">Leaf</tissue>
    </source>
</reference>
<dbReference type="InterPro" id="IPR012677">
    <property type="entry name" value="Nucleotide-bd_a/b_plait_sf"/>
</dbReference>
<keyword evidence="2 3" id="KW-0694">RNA-binding</keyword>
<dbReference type="SMART" id="SM00360">
    <property type="entry name" value="RRM"/>
    <property type="match status" value="2"/>
</dbReference>
<dbReference type="GO" id="GO:0006417">
    <property type="term" value="P:regulation of translation"/>
    <property type="evidence" value="ECO:0007669"/>
    <property type="project" value="TreeGrafter"/>
</dbReference>
<dbReference type="AlphaFoldDB" id="A0A835VBI9"/>
<protein>
    <recommendedName>
        <fullName evidence="4">RRM domain-containing protein</fullName>
    </recommendedName>
</protein>
<dbReference type="PANTHER" id="PTHR48032">
    <property type="entry name" value="RNA-BINDING PROTEIN MUSASHI HOMOLOG RBP6"/>
    <property type="match status" value="1"/>
</dbReference>
<evidence type="ECO:0000256" key="2">
    <source>
        <dbReference type="ARBA" id="ARBA00022884"/>
    </source>
</evidence>
<dbReference type="GO" id="GO:0003729">
    <property type="term" value="F:mRNA binding"/>
    <property type="evidence" value="ECO:0007669"/>
    <property type="project" value="TreeGrafter"/>
</dbReference>
<accession>A0A835VBI9</accession>
<evidence type="ECO:0000259" key="4">
    <source>
        <dbReference type="PROSITE" id="PS50102"/>
    </source>
</evidence>
<dbReference type="SUPFAM" id="SSF54928">
    <property type="entry name" value="RNA-binding domain, RBD"/>
    <property type="match status" value="2"/>
</dbReference>
<dbReference type="FunFam" id="3.30.70.330:FF:000051">
    <property type="entry name" value="Heterogeneous nuclear ribonucleoprotein 1"/>
    <property type="match status" value="1"/>
</dbReference>
<evidence type="ECO:0000256" key="1">
    <source>
        <dbReference type="ARBA" id="ARBA00022737"/>
    </source>
</evidence>
<dbReference type="CDD" id="cd12325">
    <property type="entry name" value="RRM1_hnRNPA_hnRNPD_like"/>
    <property type="match status" value="1"/>
</dbReference>
<dbReference type="Gene3D" id="3.30.70.330">
    <property type="match status" value="2"/>
</dbReference>
<evidence type="ECO:0000313" key="6">
    <source>
        <dbReference type="Proteomes" id="UP000639772"/>
    </source>
</evidence>
<dbReference type="PANTHER" id="PTHR48032:SF6">
    <property type="entry name" value="RNA-BINDING (RRM_RBD_RNP MOTIFS) FAMILY PROTEIN"/>
    <property type="match status" value="1"/>
</dbReference>
<dbReference type="Proteomes" id="UP000639772">
    <property type="component" value="Chromosome 3"/>
</dbReference>
<feature type="domain" description="RRM" evidence="4">
    <location>
        <begin position="6"/>
        <end position="82"/>
    </location>
</feature>
<dbReference type="FunFam" id="3.30.70.330:FF:000102">
    <property type="entry name" value="Heterogeneous nuclear ribonucleoprotein 1"/>
    <property type="match status" value="1"/>
</dbReference>
<dbReference type="PROSITE" id="PS50102">
    <property type="entry name" value="RRM"/>
    <property type="match status" value="2"/>
</dbReference>
<dbReference type="EMBL" id="JADCNM010000003">
    <property type="protein sequence ID" value="KAG0490885.1"/>
    <property type="molecule type" value="Genomic_DNA"/>
</dbReference>
<organism evidence="5 6">
    <name type="scientific">Vanilla planifolia</name>
    <name type="common">Vanilla</name>
    <dbReference type="NCBI Taxonomy" id="51239"/>
    <lineage>
        <taxon>Eukaryota</taxon>
        <taxon>Viridiplantae</taxon>
        <taxon>Streptophyta</taxon>
        <taxon>Embryophyta</taxon>
        <taxon>Tracheophyta</taxon>
        <taxon>Spermatophyta</taxon>
        <taxon>Magnoliopsida</taxon>
        <taxon>Liliopsida</taxon>
        <taxon>Asparagales</taxon>
        <taxon>Orchidaceae</taxon>
        <taxon>Vanilloideae</taxon>
        <taxon>Vanilleae</taxon>
        <taxon>Vanilla</taxon>
    </lineage>
</organism>
<evidence type="ECO:0000256" key="3">
    <source>
        <dbReference type="PROSITE-ProRule" id="PRU00176"/>
    </source>
</evidence>
<keyword evidence="1" id="KW-0677">Repeat</keyword>
<sequence>MESDLGKLFIGGIAWETTEDHMREYFEKFGEVVEAVIIRDRITGRARGFGFVVFAEPAVAERVVMEKHLIDGKMVEAKKAVPKVDQHIFHRNNSSVQSSPGPCRTKKIFVGGLASTVTDADFKRYFEQFGIINDVVVMYDHNTQRPRGFGFITFDSEDSVDKVLHKTFHELNGKMVEVKRAVPKELSPGPNVQIPIGGYNHGLNRINNLLSLYGQGYNAGSIGSYDMRMYDRSGALASGRRLFPSLSAGYGIGMNADTWMSPNYGGISNYDSGLGFGRALSPHNSGSSSRLDYPIGHGGGSGSPGLAFSSAARTLWGNGSLYNNSNLTGLNSYLNSGSGSLSGFGNNGLNWGDLSSPPAAHIMGSDSGFNSSNLNNLGGENGFGVAAGNYRSNGTGSINSSFAVTSNAFERNFTNSYNGRSVIEDPIWQSSSSELDGFGSFSNDLGSSASDITSKGSTIYMNGYNILSRQITRDMCLSRS</sequence>
<proteinExistence type="predicted"/>
<dbReference type="CDD" id="cd12330">
    <property type="entry name" value="RRM2_Hrp1p"/>
    <property type="match status" value="1"/>
</dbReference>
<dbReference type="InterPro" id="IPR000504">
    <property type="entry name" value="RRM_dom"/>
</dbReference>
<name>A0A835VBI9_VANPL</name>
<dbReference type="InterPro" id="IPR035979">
    <property type="entry name" value="RBD_domain_sf"/>
</dbReference>
<dbReference type="OrthoDB" id="1875751at2759"/>
<dbReference type="Pfam" id="PF00076">
    <property type="entry name" value="RRM_1"/>
    <property type="match status" value="2"/>
</dbReference>
<comment type="caution">
    <text evidence="5">The sequence shown here is derived from an EMBL/GenBank/DDBJ whole genome shotgun (WGS) entry which is preliminary data.</text>
</comment>
<gene>
    <name evidence="5" type="ORF">HPP92_007748</name>
</gene>
<feature type="domain" description="RRM" evidence="4">
    <location>
        <begin position="106"/>
        <end position="183"/>
    </location>
</feature>